<feature type="domain" description="TmcB/TmcC TPR repeats" evidence="3">
    <location>
        <begin position="564"/>
        <end position="684"/>
    </location>
</feature>
<feature type="transmembrane region" description="Helical" evidence="2">
    <location>
        <begin position="1769"/>
        <end position="1787"/>
    </location>
</feature>
<feature type="region of interest" description="Disordered" evidence="1">
    <location>
        <begin position="1018"/>
        <end position="1037"/>
    </location>
</feature>
<feature type="region of interest" description="Disordered" evidence="1">
    <location>
        <begin position="1212"/>
        <end position="1285"/>
    </location>
</feature>
<accession>A0A5A8C6E3</accession>
<feature type="region of interest" description="Disordered" evidence="1">
    <location>
        <begin position="1084"/>
        <end position="1196"/>
    </location>
</feature>
<evidence type="ECO:0000256" key="1">
    <source>
        <dbReference type="SAM" id="MobiDB-lite"/>
    </source>
</evidence>
<feature type="compositionally biased region" description="Low complexity" evidence="1">
    <location>
        <begin position="433"/>
        <end position="446"/>
    </location>
</feature>
<keyword evidence="2" id="KW-0812">Transmembrane</keyword>
<proteinExistence type="predicted"/>
<gene>
    <name evidence="4" type="ORF">FNF29_06550</name>
</gene>
<feature type="transmembrane region" description="Helical" evidence="2">
    <location>
        <begin position="274"/>
        <end position="295"/>
    </location>
</feature>
<reference evidence="4 5" key="1">
    <citation type="submission" date="2019-07" db="EMBL/GenBank/DDBJ databases">
        <title>Genomes of Cafeteria roenbergensis.</title>
        <authorList>
            <person name="Fischer M.G."/>
            <person name="Hackl T."/>
            <person name="Roman M."/>
        </authorList>
    </citation>
    <scope>NUCLEOTIDE SEQUENCE [LARGE SCALE GENOMIC DNA]</scope>
    <source>
        <strain evidence="4 5">BVI</strain>
    </source>
</reference>
<evidence type="ECO:0000313" key="5">
    <source>
        <dbReference type="Proteomes" id="UP000323011"/>
    </source>
</evidence>
<feature type="transmembrane region" description="Helical" evidence="2">
    <location>
        <begin position="1579"/>
        <end position="1605"/>
    </location>
</feature>
<feature type="transmembrane region" description="Helical" evidence="2">
    <location>
        <begin position="1990"/>
        <end position="2009"/>
    </location>
</feature>
<dbReference type="PANTHER" id="PTHR31600">
    <property type="entry name" value="TINY MACROCYSTS PROTEIN B-RELATED"/>
    <property type="match status" value="1"/>
</dbReference>
<feature type="compositionally biased region" description="Polar residues" evidence="1">
    <location>
        <begin position="1128"/>
        <end position="1138"/>
    </location>
</feature>
<dbReference type="EMBL" id="VLTN01000051">
    <property type="protein sequence ID" value="KAA0148612.1"/>
    <property type="molecule type" value="Genomic_DNA"/>
</dbReference>
<organism evidence="4 5">
    <name type="scientific">Cafeteria roenbergensis</name>
    <name type="common">Marine flagellate</name>
    <dbReference type="NCBI Taxonomy" id="33653"/>
    <lineage>
        <taxon>Eukaryota</taxon>
        <taxon>Sar</taxon>
        <taxon>Stramenopiles</taxon>
        <taxon>Bigyra</taxon>
        <taxon>Opalozoa</taxon>
        <taxon>Bicosoecida</taxon>
        <taxon>Cafeteriaceae</taxon>
        <taxon>Cafeteria</taxon>
    </lineage>
</organism>
<feature type="compositionally biased region" description="Pro residues" evidence="1">
    <location>
        <begin position="1022"/>
        <end position="1031"/>
    </location>
</feature>
<feature type="compositionally biased region" description="Acidic residues" evidence="1">
    <location>
        <begin position="854"/>
        <end position="865"/>
    </location>
</feature>
<protein>
    <recommendedName>
        <fullName evidence="3">TmcB/TmcC TPR repeats domain-containing protein</fullName>
    </recommendedName>
</protein>
<name>A0A5A8C6E3_CAFRO</name>
<feature type="region of interest" description="Disordered" evidence="1">
    <location>
        <begin position="2064"/>
        <end position="2140"/>
    </location>
</feature>
<dbReference type="Gene3D" id="3.30.450.20">
    <property type="entry name" value="PAS domain"/>
    <property type="match status" value="1"/>
</dbReference>
<feature type="transmembrane region" description="Helical" evidence="2">
    <location>
        <begin position="1389"/>
        <end position="1409"/>
    </location>
</feature>
<feature type="region of interest" description="Disordered" evidence="1">
    <location>
        <begin position="854"/>
        <end position="894"/>
    </location>
</feature>
<feature type="compositionally biased region" description="Low complexity" evidence="1">
    <location>
        <begin position="1336"/>
        <end position="1347"/>
    </location>
</feature>
<dbReference type="SUPFAM" id="SSF55785">
    <property type="entry name" value="PYP-like sensor domain (PAS domain)"/>
    <property type="match status" value="1"/>
</dbReference>
<feature type="compositionally biased region" description="Gly residues" evidence="1">
    <location>
        <begin position="877"/>
        <end position="891"/>
    </location>
</feature>
<evidence type="ECO:0000313" key="4">
    <source>
        <dbReference type="EMBL" id="KAA0148612.1"/>
    </source>
</evidence>
<dbReference type="Pfam" id="PF25474">
    <property type="entry name" value="TPR_TmcB"/>
    <property type="match status" value="1"/>
</dbReference>
<dbReference type="PANTHER" id="PTHR31600:SF2">
    <property type="entry name" value="GAMETE ENRICHED GENE 10 PROTEIN-RELATED"/>
    <property type="match status" value="1"/>
</dbReference>
<feature type="region of interest" description="Disordered" evidence="1">
    <location>
        <begin position="356"/>
        <end position="493"/>
    </location>
</feature>
<keyword evidence="2" id="KW-1133">Transmembrane helix</keyword>
<dbReference type="InterPro" id="IPR000014">
    <property type="entry name" value="PAS"/>
</dbReference>
<feature type="region of interest" description="Disordered" evidence="1">
    <location>
        <begin position="1665"/>
        <end position="1702"/>
    </location>
</feature>
<feature type="compositionally biased region" description="Acidic residues" evidence="1">
    <location>
        <begin position="479"/>
        <end position="488"/>
    </location>
</feature>
<feature type="compositionally biased region" description="Gly residues" evidence="1">
    <location>
        <begin position="1089"/>
        <end position="1100"/>
    </location>
</feature>
<feature type="transmembrane region" description="Helical" evidence="2">
    <location>
        <begin position="100"/>
        <end position="119"/>
    </location>
</feature>
<feature type="transmembrane region" description="Helical" evidence="2">
    <location>
        <begin position="225"/>
        <end position="254"/>
    </location>
</feature>
<dbReference type="Proteomes" id="UP000323011">
    <property type="component" value="Unassembled WGS sequence"/>
</dbReference>
<feature type="transmembrane region" description="Helical" evidence="2">
    <location>
        <begin position="38"/>
        <end position="60"/>
    </location>
</feature>
<feature type="compositionally biased region" description="Gly residues" evidence="1">
    <location>
        <begin position="2122"/>
        <end position="2140"/>
    </location>
</feature>
<evidence type="ECO:0000256" key="2">
    <source>
        <dbReference type="SAM" id="Phobius"/>
    </source>
</evidence>
<feature type="transmembrane region" description="Helical" evidence="2">
    <location>
        <begin position="178"/>
        <end position="204"/>
    </location>
</feature>
<keyword evidence="5" id="KW-1185">Reference proteome</keyword>
<feature type="transmembrane region" description="Helical" evidence="2">
    <location>
        <begin position="67"/>
        <end position="88"/>
    </location>
</feature>
<dbReference type="InterPro" id="IPR035965">
    <property type="entry name" value="PAS-like_dom_sf"/>
</dbReference>
<feature type="region of interest" description="Disordered" evidence="1">
    <location>
        <begin position="1333"/>
        <end position="1361"/>
    </location>
</feature>
<feature type="transmembrane region" description="Helical" evidence="2">
    <location>
        <begin position="131"/>
        <end position="158"/>
    </location>
</feature>
<comment type="caution">
    <text evidence="4">The sequence shown here is derived from an EMBL/GenBank/DDBJ whole genome shotgun (WGS) entry which is preliminary data.</text>
</comment>
<feature type="compositionally biased region" description="Gly residues" evidence="1">
    <location>
        <begin position="1683"/>
        <end position="1695"/>
    </location>
</feature>
<dbReference type="CDD" id="cd00130">
    <property type="entry name" value="PAS"/>
    <property type="match status" value="1"/>
</dbReference>
<keyword evidence="2" id="KW-0472">Membrane</keyword>
<sequence length="2140" mass="223528">MLSSAAQPSGIDAALLSARRAWFGLLFLLSRESKASSAGFAITTLADVIQFAVFPLMIAVTVTRETIFQAVATVLSIAILDVDTLFALADANSGAGRAVLFWLALAIVLIFLGLVSYVMGTIITEGRQQAIVLRALASLASVLTTVAFMPAASLMLAVFRSCGSVEALGVGCQTDGHWIVIALVVTVLTVFTAVATFFATVYIDTDLKATALGAKVTGRVDAAMLVAKLVLVVFFTAVTLPPAVLTILAAAAALTWLLGTVFVQPHVQPMANNVAAAAAAFNAWLVLAVGVRLIAPRSSIDAFMVLGLALAPALGYFGNEAYRSSVANSDFSSLRSSLQADIWARHRVSMAQRLIAASTGNGMHRTRDSRGGQSGRRGGAAEGGRRGGRGGEGGAASTPKRSFKSRKGSIMSQGPTDGMGSSRGYSQAKRSLGRPPSLSSLMGGSMATPANGVPPGFEGAGYGPPLRVHVLADSGNNDSDSDSDDPVTTEDLLPSVTSERLIRQSAMAYDEMLKAWPKSAVTYSSGSIFHRAYGSTASSELTILAMARKQVGSAWDVSFLSYQRTRQLQERSGSGLSAVDRTLFDEAWKTAVEETTKAFAAQNKLYNHAVESNPDASRLGVLAEELFKARTAAERRFRTMLQINPDSIMALRAYSRFCEEVLHDADRATELMNKANRIEDKHAKTNVRPLDAVVVGAAEEPLSVMDEMNAVITMTGELRRYGEITDANVATARLFGRGRSDLVGQSLASLFPEPLGSLYDAAILAYLSPHEKGEAFSRGAHVSVVQTAGGWLAPVRVSLQEGAGSELDATPSLSLVVQRAPTKRRMMVVGDAESGFPVLALDVESMALLGDEAMDEEDGGDDDGYDVGSDAADGDSDGGPAGGPSGTGGGLRWTSSGAVLASGGGGGTASVIASRELPLVQWLPDLGRLASAAMGSGAGASADLVVRGSMYNEDEDADARALDVAVAQAAAAAVVPDSEDEAASVDDELLTGMAPAKPAAAAGAEDLTASPHQAIRSALKHPQPPHQPPQPRGLGALTLSAAGPKKAVKLRIGVQALHDHVLQGRRPKRDGDLPSFWLVTWEPPKGHVTTGGGGGGGGRARGSSKRGGRVAAASDHAAKRLAHHSSGPRISSAISEAPSSVAGVPMQRPGRARTISNGAPARATSVGRGELSGGGKSARSAAGPRQALKMGGSGGLVVGSKTASHVTRFQLQHSDDAAGGSKRARPQSAEPGFADAKSAAGVAIEAEDSPMPDTDLLGGEAPSEGTAASRAVTAQDMRPTPKSVGDQGFFSSAVIESGDGGLSSRLLLDEAGQGTFTEMDSRLGLSAPTGVSMAEGRAPGGNSRAGSRAGGADGQGSVHSSLTSAGRVTKSIIDTALSRSDANVARIRAVTLGSLAAVIMFAVGIALVVPASDSGARLLLEANNLAQRRLYQSGTASNVRYQMTSVALGFDVINSWDELTSNLTSSVQRLEAAHRELLSVAQRTQGKLSVYQQERSWLACTASSTQHECDKRELMSSAELVEFNIYHLRQMADTTPDKLLTLPSFLVLMANINLSAMALRSAERVSALELSQGMQDRLATMSIVLISAAVATFLTATFGTTWLMAALGRQRFRLLASVPQVPRKQLRELARQAEEAQLAFARAVGADTGDDEGGMMDAVMDEGMGAEGGPKRDLTRPVAGDQFRGGGGGGGGGDDSGQAGTTDVTFADARGNGLTSGPGMPRVVRLQGKPKSAGACARCCGPRVGRRDRRVADSSCFVWKASLRITSPLSLIGAWIAVVLVMVNAMYSRITIDAARSERLHSFAAGTSALRGQLELTLQETNIRRSRAMENARTNSTRVLRALSAVLNGDAETSYNVRLPSLAESKDPTAGELFQILVHDSCHVLRNPSSYYSQCRALHEHFGLSGLLSFTTAMLDDGTQSTIIFDETNQSDSRGLMQMYRSGELAPVLGPLTRYDAKGEMAEILIRHLVNVTAAAAVSRFSSTWSDVQLVLGIFAGGFVLIVWLWALPSVRQLEDSRRALYSVMLTLPDDVILSTPAVTDVLVDMATHVGLTQAARALKGLAKSAMDQGRRGNRISTGVSIQHRRRAGPGPRVSNSSKVASDQDEPLADGAFQITSHSVGQRGGAGAGGGTPIPGGYSS</sequence>
<feature type="compositionally biased region" description="Gly residues" evidence="1">
    <location>
        <begin position="372"/>
        <end position="382"/>
    </location>
</feature>
<dbReference type="InterPro" id="IPR057352">
    <property type="entry name" value="TPR_TmcB/C"/>
</dbReference>
<dbReference type="InterPro" id="IPR052994">
    <property type="entry name" value="Tiny_macrocysts_regulators"/>
</dbReference>
<evidence type="ECO:0000259" key="3">
    <source>
        <dbReference type="Pfam" id="PF25474"/>
    </source>
</evidence>